<evidence type="ECO:0000313" key="2">
    <source>
        <dbReference type="EMBL" id="GAA4284872.1"/>
    </source>
</evidence>
<proteinExistence type="predicted"/>
<keyword evidence="1" id="KW-1133">Transmembrane helix</keyword>
<dbReference type="EMBL" id="BAABAZ010000006">
    <property type="protein sequence ID" value="GAA4284872.1"/>
    <property type="molecule type" value="Genomic_DNA"/>
</dbReference>
<accession>A0ABP8EM59</accession>
<evidence type="ECO:0008006" key="4">
    <source>
        <dbReference type="Google" id="ProtNLM"/>
    </source>
</evidence>
<protein>
    <recommendedName>
        <fullName evidence="4">Transmembrane protein</fullName>
    </recommendedName>
</protein>
<sequence>MFPWVGRIVQAFVFIVVPLVLVRAEFVYHDTYRRGWEVPALGAVLLGLMLWCWANAHRTTLLHRWVRSANWRLSAQPRYASALSAARRRRSAVRTVTTIERNGTVVERTVTTRPEPRDPLAGETPVPFRLDRSAAEADLELIELDARSRASRVLDRAIEAIGWVSDRLNPRRAGKFDPPKSAREAILPPVVFGCGTELLVIAFVVTASTDPIAWLVAGLWAATTVALVVRTVQWARIDDALTRRAAALRTDLR</sequence>
<keyword evidence="3" id="KW-1185">Reference proteome</keyword>
<dbReference type="Proteomes" id="UP001501586">
    <property type="component" value="Unassembled WGS sequence"/>
</dbReference>
<organism evidence="2 3">
    <name type="scientific">Brevibacterium daeguense</name>
    <dbReference type="NCBI Taxonomy" id="909936"/>
    <lineage>
        <taxon>Bacteria</taxon>
        <taxon>Bacillati</taxon>
        <taxon>Actinomycetota</taxon>
        <taxon>Actinomycetes</taxon>
        <taxon>Micrococcales</taxon>
        <taxon>Brevibacteriaceae</taxon>
        <taxon>Brevibacterium</taxon>
    </lineage>
</organism>
<feature type="transmembrane region" description="Helical" evidence="1">
    <location>
        <begin position="185"/>
        <end position="205"/>
    </location>
</feature>
<reference evidence="3" key="1">
    <citation type="journal article" date="2019" name="Int. J. Syst. Evol. Microbiol.">
        <title>The Global Catalogue of Microorganisms (GCM) 10K type strain sequencing project: providing services to taxonomists for standard genome sequencing and annotation.</title>
        <authorList>
            <consortium name="The Broad Institute Genomics Platform"/>
            <consortium name="The Broad Institute Genome Sequencing Center for Infectious Disease"/>
            <person name="Wu L."/>
            <person name="Ma J."/>
        </authorList>
    </citation>
    <scope>NUCLEOTIDE SEQUENCE [LARGE SCALE GENOMIC DNA]</scope>
    <source>
        <strain evidence="3">JCM 17458</strain>
    </source>
</reference>
<keyword evidence="1" id="KW-0472">Membrane</keyword>
<feature type="transmembrane region" description="Helical" evidence="1">
    <location>
        <begin position="40"/>
        <end position="57"/>
    </location>
</feature>
<evidence type="ECO:0000313" key="3">
    <source>
        <dbReference type="Proteomes" id="UP001501586"/>
    </source>
</evidence>
<name>A0ABP8EM59_9MICO</name>
<feature type="transmembrane region" description="Helical" evidence="1">
    <location>
        <begin position="211"/>
        <end position="229"/>
    </location>
</feature>
<evidence type="ECO:0000256" key="1">
    <source>
        <dbReference type="SAM" id="Phobius"/>
    </source>
</evidence>
<gene>
    <name evidence="2" type="ORF">GCM10022261_24030</name>
</gene>
<keyword evidence="1" id="KW-0812">Transmembrane</keyword>
<comment type="caution">
    <text evidence="2">The sequence shown here is derived from an EMBL/GenBank/DDBJ whole genome shotgun (WGS) entry which is preliminary data.</text>
</comment>